<dbReference type="GO" id="GO:0003723">
    <property type="term" value="F:RNA binding"/>
    <property type="evidence" value="ECO:0007669"/>
    <property type="project" value="TreeGrafter"/>
</dbReference>
<dbReference type="InterPro" id="IPR007230">
    <property type="entry name" value="Nup98_auto-Pept-S59_dom"/>
</dbReference>
<keyword evidence="6" id="KW-0653">Protein transport</keyword>
<evidence type="ECO:0000256" key="6">
    <source>
        <dbReference type="ARBA" id="ARBA00022927"/>
    </source>
</evidence>
<feature type="domain" description="Peptidase S59" evidence="10">
    <location>
        <begin position="2"/>
        <end position="144"/>
    </location>
</feature>
<evidence type="ECO:0000256" key="5">
    <source>
        <dbReference type="ARBA" id="ARBA00022816"/>
    </source>
</evidence>
<gene>
    <name evidence="11" type="ORF">BJ684DRAFT_5660</name>
</gene>
<evidence type="ECO:0000256" key="9">
    <source>
        <dbReference type="ARBA" id="ARBA00023242"/>
    </source>
</evidence>
<dbReference type="EMBL" id="KZ988080">
    <property type="protein sequence ID" value="RKP13219.1"/>
    <property type="molecule type" value="Genomic_DNA"/>
</dbReference>
<keyword evidence="9" id="KW-0539">Nucleus</keyword>
<comment type="subcellular location">
    <subcellularLocation>
        <location evidence="1">Nucleus</location>
        <location evidence="1">Nuclear pore complex</location>
    </subcellularLocation>
</comment>
<organism evidence="11 12">
    <name type="scientific">Piptocephalis cylindrospora</name>
    <dbReference type="NCBI Taxonomy" id="1907219"/>
    <lineage>
        <taxon>Eukaryota</taxon>
        <taxon>Fungi</taxon>
        <taxon>Fungi incertae sedis</taxon>
        <taxon>Zoopagomycota</taxon>
        <taxon>Zoopagomycotina</taxon>
        <taxon>Zoopagomycetes</taxon>
        <taxon>Zoopagales</taxon>
        <taxon>Piptocephalidaceae</taxon>
        <taxon>Piptocephalis</taxon>
    </lineage>
</organism>
<feature type="non-terminal residue" evidence="11">
    <location>
        <position position="144"/>
    </location>
</feature>
<dbReference type="PROSITE" id="PS51434">
    <property type="entry name" value="NUP_C"/>
    <property type="match status" value="1"/>
</dbReference>
<dbReference type="AlphaFoldDB" id="A0A4V1IY39"/>
<evidence type="ECO:0000259" key="10">
    <source>
        <dbReference type="PROSITE" id="PS51434"/>
    </source>
</evidence>
<keyword evidence="4" id="KW-0677">Repeat</keyword>
<dbReference type="GO" id="GO:0051028">
    <property type="term" value="P:mRNA transport"/>
    <property type="evidence" value="ECO:0007669"/>
    <property type="project" value="UniProtKB-KW"/>
</dbReference>
<evidence type="ECO:0000256" key="4">
    <source>
        <dbReference type="ARBA" id="ARBA00022737"/>
    </source>
</evidence>
<dbReference type="InterPro" id="IPR036903">
    <property type="entry name" value="Nup98_auto-Pept-S59_dom_sf"/>
</dbReference>
<dbReference type="GO" id="GO:0006405">
    <property type="term" value="P:RNA export from nucleus"/>
    <property type="evidence" value="ECO:0007669"/>
    <property type="project" value="TreeGrafter"/>
</dbReference>
<keyword evidence="5" id="KW-0509">mRNA transport</keyword>
<dbReference type="Proteomes" id="UP000267251">
    <property type="component" value="Unassembled WGS sequence"/>
</dbReference>
<dbReference type="PANTHER" id="PTHR23198">
    <property type="entry name" value="NUCLEOPORIN"/>
    <property type="match status" value="1"/>
</dbReference>
<dbReference type="GO" id="GO:0000973">
    <property type="term" value="P:post-transcriptional tethering of RNA polymerase II gene DNA at nuclear periphery"/>
    <property type="evidence" value="ECO:0007669"/>
    <property type="project" value="TreeGrafter"/>
</dbReference>
<keyword evidence="8" id="KW-0906">Nuclear pore complex</keyword>
<evidence type="ECO:0000256" key="3">
    <source>
        <dbReference type="ARBA" id="ARBA00022448"/>
    </source>
</evidence>
<dbReference type="GO" id="GO:0044614">
    <property type="term" value="C:nuclear pore cytoplasmic filaments"/>
    <property type="evidence" value="ECO:0007669"/>
    <property type="project" value="TreeGrafter"/>
</dbReference>
<dbReference type="OrthoDB" id="3797628at2759"/>
<dbReference type="SUPFAM" id="SSF82215">
    <property type="entry name" value="C-terminal autoproteolytic domain of nucleoporin nup98"/>
    <property type="match status" value="1"/>
</dbReference>
<protein>
    <submittedName>
        <fullName evidence="11">Nucleoporin autopeptidase-domain-containing protein</fullName>
    </submittedName>
</protein>
<evidence type="ECO:0000256" key="8">
    <source>
        <dbReference type="ARBA" id="ARBA00023132"/>
    </source>
</evidence>
<name>A0A4V1IY39_9FUNG</name>
<keyword evidence="7" id="KW-0811">Translocation</keyword>
<evidence type="ECO:0000313" key="11">
    <source>
        <dbReference type="EMBL" id="RKP13219.1"/>
    </source>
</evidence>
<reference evidence="12" key="1">
    <citation type="journal article" date="2018" name="Nat. Microbiol.">
        <title>Leveraging single-cell genomics to expand the fungal tree of life.</title>
        <authorList>
            <person name="Ahrendt S.R."/>
            <person name="Quandt C.A."/>
            <person name="Ciobanu D."/>
            <person name="Clum A."/>
            <person name="Salamov A."/>
            <person name="Andreopoulos B."/>
            <person name="Cheng J.F."/>
            <person name="Woyke T."/>
            <person name="Pelin A."/>
            <person name="Henrissat B."/>
            <person name="Reynolds N.K."/>
            <person name="Benny G.L."/>
            <person name="Smith M.E."/>
            <person name="James T.Y."/>
            <person name="Grigoriev I.V."/>
        </authorList>
    </citation>
    <scope>NUCLEOTIDE SEQUENCE [LARGE SCALE GENOMIC DNA]</scope>
</reference>
<dbReference type="GO" id="GO:0017056">
    <property type="term" value="F:structural constituent of nuclear pore"/>
    <property type="evidence" value="ECO:0007669"/>
    <property type="project" value="InterPro"/>
</dbReference>
<dbReference type="GO" id="GO:0006606">
    <property type="term" value="P:protein import into nucleus"/>
    <property type="evidence" value="ECO:0007669"/>
    <property type="project" value="TreeGrafter"/>
</dbReference>
<dbReference type="InterPro" id="IPR037665">
    <property type="entry name" value="Nucleoporin_S59-like"/>
</dbReference>
<keyword evidence="12" id="KW-1185">Reference proteome</keyword>
<dbReference type="GO" id="GO:0008139">
    <property type="term" value="F:nuclear localization sequence binding"/>
    <property type="evidence" value="ECO:0007669"/>
    <property type="project" value="TreeGrafter"/>
</dbReference>
<dbReference type="PANTHER" id="PTHR23198:SF6">
    <property type="entry name" value="NUCLEAR PORE COMPLEX PROTEIN NUP98-NUP96"/>
    <property type="match status" value="1"/>
</dbReference>
<proteinExistence type="inferred from homology"/>
<dbReference type="GO" id="GO:0034398">
    <property type="term" value="P:telomere tethering at nuclear periphery"/>
    <property type="evidence" value="ECO:0007669"/>
    <property type="project" value="TreeGrafter"/>
</dbReference>
<dbReference type="Pfam" id="PF04096">
    <property type="entry name" value="Nucleoporin2"/>
    <property type="match status" value="1"/>
</dbReference>
<evidence type="ECO:0000256" key="7">
    <source>
        <dbReference type="ARBA" id="ARBA00023010"/>
    </source>
</evidence>
<comment type="similarity">
    <text evidence="2">Belongs to the nucleoporin GLFG family.</text>
</comment>
<dbReference type="Gene3D" id="3.30.1610.10">
    <property type="entry name" value="Peptidase S59, nucleoporin"/>
    <property type="match status" value="1"/>
</dbReference>
<evidence type="ECO:0000313" key="12">
    <source>
        <dbReference type="Proteomes" id="UP000267251"/>
    </source>
</evidence>
<feature type="non-terminal residue" evidence="11">
    <location>
        <position position="1"/>
    </location>
</feature>
<dbReference type="FunFam" id="3.30.1610.10:FF:000003">
    <property type="entry name" value="Nucleoporin SONB, putative"/>
    <property type="match status" value="1"/>
</dbReference>
<evidence type="ECO:0000256" key="1">
    <source>
        <dbReference type="ARBA" id="ARBA00004567"/>
    </source>
</evidence>
<accession>A0A4V1IY39</accession>
<sequence>SDDSYWMYPPYEQLRKMSKDALSRIEDFRVGRRGHGQVRFLRPVDLTGISILAAIPGNLVLFERKGCTVYPDEATKPARGEGLNIPAQITLERIWVVDRAMRRPIVDEADPRFQAHVTKLRSVTDTEFIEYLGDKGTWVFRVQH</sequence>
<evidence type="ECO:0000256" key="2">
    <source>
        <dbReference type="ARBA" id="ARBA00008926"/>
    </source>
</evidence>
<keyword evidence="3" id="KW-0813">Transport</keyword>